<reference evidence="2" key="1">
    <citation type="journal article" date="2014" name="Front. Microbiol.">
        <title>High frequency of phylogenetically diverse reductive dehalogenase-homologous genes in deep subseafloor sedimentary metagenomes.</title>
        <authorList>
            <person name="Kawai M."/>
            <person name="Futagami T."/>
            <person name="Toyoda A."/>
            <person name="Takaki Y."/>
            <person name="Nishi S."/>
            <person name="Hori S."/>
            <person name="Arai W."/>
            <person name="Tsubouchi T."/>
            <person name="Morono Y."/>
            <person name="Uchiyama I."/>
            <person name="Ito T."/>
            <person name="Fujiyama A."/>
            <person name="Inagaki F."/>
            <person name="Takami H."/>
        </authorList>
    </citation>
    <scope>NUCLEOTIDE SEQUENCE</scope>
    <source>
        <strain evidence="2">Expedition CK06-06</strain>
    </source>
</reference>
<comment type="caution">
    <text evidence="2">The sequence shown here is derived from an EMBL/GenBank/DDBJ whole genome shotgun (WGS) entry which is preliminary data.</text>
</comment>
<evidence type="ECO:0000313" key="2">
    <source>
        <dbReference type="EMBL" id="GAG30666.1"/>
    </source>
</evidence>
<keyword evidence="1" id="KW-0472">Membrane</keyword>
<sequence>MQDSLQTMASLTRISYYTKKIIKWGIIGSIGLLILKFGYTTGKNIWEQFFPPPPPPPTVAFNKLPPLQFPEKESLGALEFQLETPTNTLPSFLNQAKVYLSPYQKPSLLAMERAREQATKLGFIEEPQAISEKIFRWTRKTPLNSELEMDIFSGVFSFSYDWQGEKIILAQQSPPDK</sequence>
<evidence type="ECO:0000256" key="1">
    <source>
        <dbReference type="SAM" id="Phobius"/>
    </source>
</evidence>
<feature type="non-terminal residue" evidence="2">
    <location>
        <position position="177"/>
    </location>
</feature>
<dbReference type="EMBL" id="BARS01045253">
    <property type="protein sequence ID" value="GAG30666.1"/>
    <property type="molecule type" value="Genomic_DNA"/>
</dbReference>
<keyword evidence="1" id="KW-1133">Transmembrane helix</keyword>
<proteinExistence type="predicted"/>
<name>X0Y180_9ZZZZ</name>
<gene>
    <name evidence="2" type="ORF">S01H1_68245</name>
</gene>
<dbReference type="AlphaFoldDB" id="X0Y180"/>
<protein>
    <submittedName>
        <fullName evidence="2">Uncharacterized protein</fullName>
    </submittedName>
</protein>
<keyword evidence="1" id="KW-0812">Transmembrane</keyword>
<feature type="transmembrane region" description="Helical" evidence="1">
    <location>
        <begin position="21"/>
        <end position="39"/>
    </location>
</feature>
<accession>X0Y180</accession>
<organism evidence="2">
    <name type="scientific">marine sediment metagenome</name>
    <dbReference type="NCBI Taxonomy" id="412755"/>
    <lineage>
        <taxon>unclassified sequences</taxon>
        <taxon>metagenomes</taxon>
        <taxon>ecological metagenomes</taxon>
    </lineage>
</organism>